<evidence type="ECO:0000313" key="11">
    <source>
        <dbReference type="EMBL" id="OGM30358.1"/>
    </source>
</evidence>
<dbReference type="CDD" id="cd02947">
    <property type="entry name" value="TRX_family"/>
    <property type="match status" value="1"/>
</dbReference>
<dbReference type="SUPFAM" id="SSF52833">
    <property type="entry name" value="Thioredoxin-like"/>
    <property type="match status" value="1"/>
</dbReference>
<keyword evidence="2" id="KW-0813">Transport</keyword>
<feature type="disulfide bond" description="Redox-active" evidence="9">
    <location>
        <begin position="31"/>
        <end position="34"/>
    </location>
</feature>
<feature type="active site" description="Nucleophile" evidence="8">
    <location>
        <position position="31"/>
    </location>
</feature>
<dbReference type="FunFam" id="3.40.30.10:FF:000001">
    <property type="entry name" value="Thioredoxin"/>
    <property type="match status" value="1"/>
</dbReference>
<dbReference type="PROSITE" id="PS51352">
    <property type="entry name" value="THIOREDOXIN_2"/>
    <property type="match status" value="1"/>
</dbReference>
<comment type="caution">
    <text evidence="11">The sequence shown here is derived from an EMBL/GenBank/DDBJ whole genome shotgun (WGS) entry which is preliminary data.</text>
</comment>
<keyword evidence="4 9" id="KW-1015">Disulfide bond</keyword>
<dbReference type="GO" id="GO:0015035">
    <property type="term" value="F:protein-disulfide reductase activity"/>
    <property type="evidence" value="ECO:0007669"/>
    <property type="project" value="UniProtKB-UniRule"/>
</dbReference>
<evidence type="ECO:0000256" key="2">
    <source>
        <dbReference type="ARBA" id="ARBA00022448"/>
    </source>
</evidence>
<protein>
    <recommendedName>
        <fullName evidence="6 7">Thioredoxin</fullName>
    </recommendedName>
</protein>
<sequence length="107" mass="11983">MSTSDIKDAEFEEKVLKAETPVLVDFWAPWCGPCRMAEPVLEELSEDYKGKVVILKINVDENQDIPGRYGVMSIPTTIMFKSGEEAGRQIGFVGKQGFEDLIKKAIE</sequence>
<evidence type="ECO:0000256" key="3">
    <source>
        <dbReference type="ARBA" id="ARBA00022982"/>
    </source>
</evidence>
<evidence type="ECO:0000256" key="5">
    <source>
        <dbReference type="ARBA" id="ARBA00023284"/>
    </source>
</evidence>
<dbReference type="InterPro" id="IPR005746">
    <property type="entry name" value="Thioredoxin"/>
</dbReference>
<dbReference type="Pfam" id="PF00085">
    <property type="entry name" value="Thioredoxin"/>
    <property type="match status" value="1"/>
</dbReference>
<comment type="similarity">
    <text evidence="1 7">Belongs to the thioredoxin family.</text>
</comment>
<dbReference type="Proteomes" id="UP000177263">
    <property type="component" value="Unassembled WGS sequence"/>
</dbReference>
<feature type="domain" description="Thioredoxin" evidence="10">
    <location>
        <begin position="1"/>
        <end position="107"/>
    </location>
</feature>
<dbReference type="EMBL" id="MGGM01000001">
    <property type="protein sequence ID" value="OGM30358.1"/>
    <property type="molecule type" value="Genomic_DNA"/>
</dbReference>
<dbReference type="InterPro" id="IPR036249">
    <property type="entry name" value="Thioredoxin-like_sf"/>
</dbReference>
<evidence type="ECO:0000256" key="1">
    <source>
        <dbReference type="ARBA" id="ARBA00008987"/>
    </source>
</evidence>
<dbReference type="PANTHER" id="PTHR45663:SF11">
    <property type="entry name" value="GEO12009P1"/>
    <property type="match status" value="1"/>
</dbReference>
<dbReference type="Gene3D" id="3.40.30.10">
    <property type="entry name" value="Glutaredoxin"/>
    <property type="match status" value="1"/>
</dbReference>
<gene>
    <name evidence="11" type="ORF">A2801_03235</name>
</gene>
<dbReference type="InterPro" id="IPR013766">
    <property type="entry name" value="Thioredoxin_domain"/>
</dbReference>
<dbReference type="NCBIfam" id="TIGR01068">
    <property type="entry name" value="thioredoxin"/>
    <property type="match status" value="1"/>
</dbReference>
<feature type="site" description="Deprotonates C-terminal active site Cys" evidence="8">
    <location>
        <position position="25"/>
    </location>
</feature>
<evidence type="ECO:0000256" key="6">
    <source>
        <dbReference type="NCBIfam" id="TIGR01068"/>
    </source>
</evidence>
<dbReference type="PRINTS" id="PR00421">
    <property type="entry name" value="THIOREDOXIN"/>
</dbReference>
<organism evidence="11 12">
    <name type="scientific">Candidatus Woesebacteria bacterium RIFCSPHIGHO2_01_FULL_41_10</name>
    <dbReference type="NCBI Taxonomy" id="1802500"/>
    <lineage>
        <taxon>Bacteria</taxon>
        <taxon>Candidatus Woeseibacteriota</taxon>
    </lineage>
</organism>
<evidence type="ECO:0000256" key="7">
    <source>
        <dbReference type="PIRNR" id="PIRNR000077"/>
    </source>
</evidence>
<dbReference type="GO" id="GO:0005737">
    <property type="term" value="C:cytoplasm"/>
    <property type="evidence" value="ECO:0007669"/>
    <property type="project" value="TreeGrafter"/>
</dbReference>
<evidence type="ECO:0000256" key="4">
    <source>
        <dbReference type="ARBA" id="ARBA00023157"/>
    </source>
</evidence>
<feature type="active site" description="Nucleophile" evidence="8">
    <location>
        <position position="34"/>
    </location>
</feature>
<dbReference type="PANTHER" id="PTHR45663">
    <property type="entry name" value="GEO12009P1"/>
    <property type="match status" value="1"/>
</dbReference>
<dbReference type="STRING" id="1802500.A2801_03235"/>
<name>A0A1F7YUL1_9BACT</name>
<dbReference type="PIRSF" id="PIRSF000077">
    <property type="entry name" value="Thioredoxin"/>
    <property type="match status" value="1"/>
</dbReference>
<reference evidence="11 12" key="1">
    <citation type="journal article" date="2016" name="Nat. Commun.">
        <title>Thousands of microbial genomes shed light on interconnected biogeochemical processes in an aquifer system.</title>
        <authorList>
            <person name="Anantharaman K."/>
            <person name="Brown C.T."/>
            <person name="Hug L.A."/>
            <person name="Sharon I."/>
            <person name="Castelle C.J."/>
            <person name="Probst A.J."/>
            <person name="Thomas B.C."/>
            <person name="Singh A."/>
            <person name="Wilkins M.J."/>
            <person name="Karaoz U."/>
            <person name="Brodie E.L."/>
            <person name="Williams K.H."/>
            <person name="Hubbard S.S."/>
            <person name="Banfield J.F."/>
        </authorList>
    </citation>
    <scope>NUCLEOTIDE SEQUENCE [LARGE SCALE GENOMIC DNA]</scope>
</reference>
<keyword evidence="3" id="KW-0249">Electron transport</keyword>
<evidence type="ECO:0000256" key="9">
    <source>
        <dbReference type="PIRSR" id="PIRSR000077-4"/>
    </source>
</evidence>
<accession>A0A1F7YUL1</accession>
<keyword evidence="5 9" id="KW-0676">Redox-active center</keyword>
<feature type="site" description="Contributes to redox potential value" evidence="8">
    <location>
        <position position="33"/>
    </location>
</feature>
<evidence type="ECO:0000256" key="8">
    <source>
        <dbReference type="PIRSR" id="PIRSR000077-1"/>
    </source>
</evidence>
<dbReference type="AlphaFoldDB" id="A0A1F7YUL1"/>
<evidence type="ECO:0000259" key="10">
    <source>
        <dbReference type="PROSITE" id="PS51352"/>
    </source>
</evidence>
<evidence type="ECO:0000313" key="12">
    <source>
        <dbReference type="Proteomes" id="UP000177263"/>
    </source>
</evidence>
<feature type="site" description="Contributes to redox potential value" evidence="8">
    <location>
        <position position="32"/>
    </location>
</feature>
<proteinExistence type="inferred from homology"/>